<name>X1DHD9_9ZZZZ</name>
<reference evidence="1" key="1">
    <citation type="journal article" date="2014" name="Front. Microbiol.">
        <title>High frequency of phylogenetically diverse reductive dehalogenase-homologous genes in deep subseafloor sedimentary metagenomes.</title>
        <authorList>
            <person name="Kawai M."/>
            <person name="Futagami T."/>
            <person name="Toyoda A."/>
            <person name="Takaki Y."/>
            <person name="Nishi S."/>
            <person name="Hori S."/>
            <person name="Arai W."/>
            <person name="Tsubouchi T."/>
            <person name="Morono Y."/>
            <person name="Uchiyama I."/>
            <person name="Ito T."/>
            <person name="Fujiyama A."/>
            <person name="Inagaki F."/>
            <person name="Takami H."/>
        </authorList>
    </citation>
    <scope>NUCLEOTIDE SEQUENCE</scope>
    <source>
        <strain evidence="1">Expedition CK06-06</strain>
    </source>
</reference>
<accession>X1DHD9</accession>
<protein>
    <submittedName>
        <fullName evidence="1">Uncharacterized protein</fullName>
    </submittedName>
</protein>
<dbReference type="EMBL" id="BART01021850">
    <property type="protein sequence ID" value="GAH04439.1"/>
    <property type="molecule type" value="Genomic_DNA"/>
</dbReference>
<gene>
    <name evidence="1" type="ORF">S01H4_40179</name>
</gene>
<evidence type="ECO:0000313" key="1">
    <source>
        <dbReference type="EMBL" id="GAH04439.1"/>
    </source>
</evidence>
<comment type="caution">
    <text evidence="1">The sequence shown here is derived from an EMBL/GenBank/DDBJ whole genome shotgun (WGS) entry which is preliminary data.</text>
</comment>
<feature type="non-terminal residue" evidence="1">
    <location>
        <position position="1"/>
    </location>
</feature>
<proteinExistence type="predicted"/>
<organism evidence="1">
    <name type="scientific">marine sediment metagenome</name>
    <dbReference type="NCBI Taxonomy" id="412755"/>
    <lineage>
        <taxon>unclassified sequences</taxon>
        <taxon>metagenomes</taxon>
        <taxon>ecological metagenomes</taxon>
    </lineage>
</organism>
<dbReference type="AlphaFoldDB" id="X1DHD9"/>
<sequence length="203" mass="21388">FVVTPAEQLSVIWQALDEDLEGWPLVDPTGMVLTREASAVAAYAALGYTRNLLRGVYPLATRADGVNLTGAEAGVAAWVPILPVVVTAGAGGAPPATVFVALAAGDLIDVMLWWQVDTVSAAGQYEHNFRTDPLAAVGGVAPVDPDWTNIILGCAAQETQPQTTYGHRMTTTAVANAFGIADGVAADWPNDANVIFWGFYRYV</sequence>